<evidence type="ECO:0000256" key="1">
    <source>
        <dbReference type="SAM" id="Phobius"/>
    </source>
</evidence>
<comment type="caution">
    <text evidence="2">The sequence shown here is derived from an EMBL/GenBank/DDBJ whole genome shotgun (WGS) entry which is preliminary data.</text>
</comment>
<protein>
    <submittedName>
        <fullName evidence="2">Uncharacterized protein</fullName>
    </submittedName>
</protein>
<reference evidence="2" key="1">
    <citation type="submission" date="2013-08" db="EMBL/GenBank/DDBJ databases">
        <authorList>
            <person name="Durkin A.S."/>
            <person name="Haft D.R."/>
            <person name="McCorrison J."/>
            <person name="Torralba M."/>
            <person name="Gillis M."/>
            <person name="Haft D.H."/>
            <person name="Methe B."/>
            <person name="Sutton G."/>
            <person name="Nelson K.E."/>
        </authorList>
    </citation>
    <scope>NUCLEOTIDE SEQUENCE [LARGE SCALE GENOMIC DNA]</scope>
    <source>
        <strain evidence="2">F0233</strain>
    </source>
</reference>
<gene>
    <name evidence="2" type="ORF">HMPREF0682_0040</name>
</gene>
<organism evidence="2 3">
    <name type="scientific">Propionibacterium acidifaciens F0233</name>
    <dbReference type="NCBI Taxonomy" id="553198"/>
    <lineage>
        <taxon>Bacteria</taxon>
        <taxon>Bacillati</taxon>
        <taxon>Actinomycetota</taxon>
        <taxon>Actinomycetes</taxon>
        <taxon>Propionibacteriales</taxon>
        <taxon>Propionibacteriaceae</taxon>
        <taxon>Propionibacterium</taxon>
    </lineage>
</organism>
<sequence>MNTLLHPQGPEGEAVYWRRRAVIMFVVIAIIAVISLVTGRIRHGAGGAAAAGPTATAVVRTSGAGGSGDEGRCVLDELTLGITAPDGVAAGQAVDLTVEPGAGASTPCSLSLDDHALSVTVNSGTDEYWSTEACTDAAPSGQIAIMDADPVPLTVTWPGTHVDGACADTGEAVAAGTYAVTVGVAGGASATSQLTLS</sequence>
<evidence type="ECO:0000313" key="2">
    <source>
        <dbReference type="EMBL" id="ERK50500.1"/>
    </source>
</evidence>
<keyword evidence="1" id="KW-1133">Transmembrane helix</keyword>
<keyword evidence="3" id="KW-1185">Reference proteome</keyword>
<dbReference type="GeneID" id="95360227"/>
<name>U2PIZ7_9ACTN</name>
<proteinExistence type="predicted"/>
<dbReference type="AlphaFoldDB" id="U2PIZ7"/>
<keyword evidence="1" id="KW-0472">Membrane</keyword>
<dbReference type="EMBL" id="ACVN02000304">
    <property type="protein sequence ID" value="ERK50500.1"/>
    <property type="molecule type" value="Genomic_DNA"/>
</dbReference>
<dbReference type="Proteomes" id="UP000017052">
    <property type="component" value="Unassembled WGS sequence"/>
</dbReference>
<feature type="transmembrane region" description="Helical" evidence="1">
    <location>
        <begin position="20"/>
        <end position="38"/>
    </location>
</feature>
<accession>U2PIZ7</accession>
<evidence type="ECO:0000313" key="3">
    <source>
        <dbReference type="Proteomes" id="UP000017052"/>
    </source>
</evidence>
<keyword evidence="1" id="KW-0812">Transmembrane</keyword>
<dbReference type="OrthoDB" id="5189092at2"/>
<dbReference type="RefSeq" id="WP_021798728.1">
    <property type="nucleotide sequence ID" value="NZ_ACVN02000304.1"/>
</dbReference>